<sequence length="89" mass="9729">MSPPSSSILRGARFYGTIGSQPALSTGEDKGITATEVARTLKRAATSAGLDAKSFSTLLVRKGLMYYWLSSAYEEYPVLTLDGQENWQY</sequence>
<comment type="caution">
    <text evidence="1">The sequence shown here is derived from an EMBL/GenBank/DDBJ whole genome shotgun (WGS) entry which is preliminary data.</text>
</comment>
<dbReference type="EMBL" id="NBNE01000337">
    <property type="protein sequence ID" value="OWZ20311.1"/>
    <property type="molecule type" value="Genomic_DNA"/>
</dbReference>
<gene>
    <name evidence="1" type="ORF">PHMEG_0005281</name>
</gene>
<dbReference type="Proteomes" id="UP000198211">
    <property type="component" value="Unassembled WGS sequence"/>
</dbReference>
<name>A0A225WRV7_9STRA</name>
<organism evidence="1 2">
    <name type="scientific">Phytophthora megakarya</name>
    <dbReference type="NCBI Taxonomy" id="4795"/>
    <lineage>
        <taxon>Eukaryota</taxon>
        <taxon>Sar</taxon>
        <taxon>Stramenopiles</taxon>
        <taxon>Oomycota</taxon>
        <taxon>Peronosporomycetes</taxon>
        <taxon>Peronosporales</taxon>
        <taxon>Peronosporaceae</taxon>
        <taxon>Phytophthora</taxon>
    </lineage>
</organism>
<protein>
    <submittedName>
        <fullName evidence="1">Uncharacterized protein</fullName>
    </submittedName>
</protein>
<dbReference type="AlphaFoldDB" id="A0A225WRV7"/>
<accession>A0A225WRV7</accession>
<evidence type="ECO:0000313" key="2">
    <source>
        <dbReference type="Proteomes" id="UP000198211"/>
    </source>
</evidence>
<keyword evidence="2" id="KW-1185">Reference proteome</keyword>
<reference evidence="2" key="1">
    <citation type="submission" date="2017-03" db="EMBL/GenBank/DDBJ databases">
        <title>Phytopthora megakarya and P. palmivora, two closely related causual agents of cacao black pod achieved similar genome size and gene model numbers by different mechanisms.</title>
        <authorList>
            <person name="Ali S."/>
            <person name="Shao J."/>
            <person name="Larry D.J."/>
            <person name="Kronmiller B."/>
            <person name="Shen D."/>
            <person name="Strem M.D."/>
            <person name="Melnick R.L."/>
            <person name="Guiltinan M.J."/>
            <person name="Tyler B.M."/>
            <person name="Meinhardt L.W."/>
            <person name="Bailey B.A."/>
        </authorList>
    </citation>
    <scope>NUCLEOTIDE SEQUENCE [LARGE SCALE GENOMIC DNA]</scope>
    <source>
        <strain evidence="2">zdho120</strain>
    </source>
</reference>
<dbReference type="OrthoDB" id="3254696at2759"/>
<proteinExistence type="predicted"/>
<evidence type="ECO:0000313" key="1">
    <source>
        <dbReference type="EMBL" id="OWZ20311.1"/>
    </source>
</evidence>